<evidence type="ECO:0000313" key="10">
    <source>
        <dbReference type="EMBL" id="TLU67267.1"/>
    </source>
</evidence>
<feature type="coiled-coil region" evidence="6">
    <location>
        <begin position="120"/>
        <end position="168"/>
    </location>
</feature>
<proteinExistence type="predicted"/>
<dbReference type="PROSITE" id="PS51781">
    <property type="entry name" value="SH3B"/>
    <property type="match status" value="1"/>
</dbReference>
<keyword evidence="6" id="KW-0175">Coiled coil</keyword>
<dbReference type="OrthoDB" id="9790951at2"/>
<comment type="subcellular location">
    <subcellularLocation>
        <location evidence="1">Membrane</location>
        <topology evidence="1">Single-pass membrane protein</topology>
    </subcellularLocation>
</comment>
<dbReference type="AlphaFoldDB" id="A0A5R9IT57"/>
<evidence type="ECO:0000256" key="8">
    <source>
        <dbReference type="SAM" id="SignalP"/>
    </source>
</evidence>
<evidence type="ECO:0000256" key="5">
    <source>
        <dbReference type="ARBA" id="ARBA00023136"/>
    </source>
</evidence>
<feature type="transmembrane region" description="Helical" evidence="7">
    <location>
        <begin position="173"/>
        <end position="191"/>
    </location>
</feature>
<protein>
    <submittedName>
        <fullName evidence="10">TIGR04211 family SH3 domain-containing protein</fullName>
    </submittedName>
</protein>
<keyword evidence="2 7" id="KW-0812">Transmembrane</keyword>
<evidence type="ECO:0000256" key="4">
    <source>
        <dbReference type="ARBA" id="ARBA00022989"/>
    </source>
</evidence>
<dbReference type="Pfam" id="PF08239">
    <property type="entry name" value="SH3_3"/>
    <property type="match status" value="1"/>
</dbReference>
<reference evidence="10 11" key="1">
    <citation type="submission" date="2019-05" db="EMBL/GenBank/DDBJ databases">
        <title>Genome sequences of Thalassotalea litorea 1K03283.</title>
        <authorList>
            <person name="Zhang D."/>
        </authorList>
    </citation>
    <scope>NUCLEOTIDE SEQUENCE [LARGE SCALE GENOMIC DNA]</scope>
    <source>
        <strain evidence="10 11">MCCC 1K03283</strain>
    </source>
</reference>
<keyword evidence="3 8" id="KW-0732">Signal</keyword>
<dbReference type="NCBIfam" id="TIGR04211">
    <property type="entry name" value="SH3_and_anchor"/>
    <property type="match status" value="1"/>
</dbReference>
<dbReference type="EMBL" id="VCBC01000003">
    <property type="protein sequence ID" value="TLU67267.1"/>
    <property type="molecule type" value="Genomic_DNA"/>
</dbReference>
<dbReference type="PIRSF" id="PIRSF006158">
    <property type="entry name" value="UCP006158_SH3"/>
    <property type="match status" value="1"/>
</dbReference>
<dbReference type="InterPro" id="IPR003646">
    <property type="entry name" value="SH3-like_bac-type"/>
</dbReference>
<feature type="domain" description="SH3b" evidence="9">
    <location>
        <begin position="35"/>
        <end position="100"/>
    </location>
</feature>
<dbReference type="InterPro" id="IPR016476">
    <property type="entry name" value="SH3_dom_pro"/>
</dbReference>
<sequence length="202" mass="22153">MKQISKFLLVSLLAVSSIAIAQEEAPTTPVSVTPGKTGYVSDNLYVFFHSGAGNQYRILGSINAGDEIEFLAGPVNNYVQIKDNKGRTGWIEQGLLSNSPGLRHTVSQLNADLADNKVLTEDLQAKLSDARQQLGELTRNHKQLQSDHSKLTKDYAAAQKKIDSASMEVMKTYFLYGGSVLLIGLLFGLILPKLMPRKKSSW</sequence>
<accession>A0A5R9IT57</accession>
<evidence type="ECO:0000256" key="1">
    <source>
        <dbReference type="ARBA" id="ARBA00004167"/>
    </source>
</evidence>
<evidence type="ECO:0000256" key="3">
    <source>
        <dbReference type="ARBA" id="ARBA00022729"/>
    </source>
</evidence>
<evidence type="ECO:0000313" key="11">
    <source>
        <dbReference type="Proteomes" id="UP000307790"/>
    </source>
</evidence>
<dbReference type="Proteomes" id="UP000307790">
    <property type="component" value="Unassembled WGS sequence"/>
</dbReference>
<dbReference type="GO" id="GO:0016020">
    <property type="term" value="C:membrane"/>
    <property type="evidence" value="ECO:0007669"/>
    <property type="project" value="UniProtKB-SubCell"/>
</dbReference>
<comment type="caution">
    <text evidence="10">The sequence shown here is derived from an EMBL/GenBank/DDBJ whole genome shotgun (WGS) entry which is preliminary data.</text>
</comment>
<feature type="chain" id="PRO_5024415866" evidence="8">
    <location>
        <begin position="22"/>
        <end position="202"/>
    </location>
</feature>
<feature type="signal peptide" evidence="8">
    <location>
        <begin position="1"/>
        <end position="21"/>
    </location>
</feature>
<evidence type="ECO:0000256" key="6">
    <source>
        <dbReference type="SAM" id="Coils"/>
    </source>
</evidence>
<dbReference type="Gene3D" id="2.30.30.40">
    <property type="entry name" value="SH3 Domains"/>
    <property type="match status" value="1"/>
</dbReference>
<evidence type="ECO:0000259" key="9">
    <source>
        <dbReference type="PROSITE" id="PS51781"/>
    </source>
</evidence>
<dbReference type="RefSeq" id="WP_138318549.1">
    <property type="nucleotide sequence ID" value="NZ_VCBC01000003.1"/>
</dbReference>
<evidence type="ECO:0000256" key="7">
    <source>
        <dbReference type="SAM" id="Phobius"/>
    </source>
</evidence>
<name>A0A5R9IT57_9GAMM</name>
<keyword evidence="11" id="KW-1185">Reference proteome</keyword>
<gene>
    <name evidence="10" type="ORF">FE810_03005</name>
</gene>
<keyword evidence="4 7" id="KW-1133">Transmembrane helix</keyword>
<evidence type="ECO:0000256" key="2">
    <source>
        <dbReference type="ARBA" id="ARBA00022692"/>
    </source>
</evidence>
<organism evidence="10 11">
    <name type="scientific">Thalassotalea litorea</name>
    <dbReference type="NCBI Taxonomy" id="2020715"/>
    <lineage>
        <taxon>Bacteria</taxon>
        <taxon>Pseudomonadati</taxon>
        <taxon>Pseudomonadota</taxon>
        <taxon>Gammaproteobacteria</taxon>
        <taxon>Alteromonadales</taxon>
        <taxon>Colwelliaceae</taxon>
        <taxon>Thalassotalea</taxon>
    </lineage>
</organism>
<keyword evidence="5 7" id="KW-0472">Membrane</keyword>
<dbReference type="SMART" id="SM00287">
    <property type="entry name" value="SH3b"/>
    <property type="match status" value="1"/>
</dbReference>